<gene>
    <name evidence="1" type="ORF">SPV1_01457</name>
</gene>
<name>Q0F2H7_9PROT</name>
<dbReference type="HOGENOM" id="CLU_3424810_0_0_0"/>
<protein>
    <submittedName>
        <fullName evidence="1">Uncharacterized protein</fullName>
    </submittedName>
</protein>
<dbReference type="InParanoid" id="Q0F2H7"/>
<organism evidence="1 2">
    <name type="scientific">Mariprofundus ferrooxydans PV-1</name>
    <dbReference type="NCBI Taxonomy" id="314345"/>
    <lineage>
        <taxon>Bacteria</taxon>
        <taxon>Pseudomonadati</taxon>
        <taxon>Pseudomonadota</taxon>
        <taxon>Candidatius Mariprofundia</taxon>
        <taxon>Mariprofundales</taxon>
        <taxon>Mariprofundaceae</taxon>
        <taxon>Mariprofundus</taxon>
    </lineage>
</organism>
<accession>Q0F2H7</accession>
<comment type="caution">
    <text evidence="1">The sequence shown here is derived from an EMBL/GenBank/DDBJ whole genome shotgun (WGS) entry which is preliminary data.</text>
</comment>
<dbReference type="Proteomes" id="UP000005297">
    <property type="component" value="Unassembled WGS sequence"/>
</dbReference>
<dbReference type="EMBL" id="AATS01000002">
    <property type="protein sequence ID" value="EAU55573.1"/>
    <property type="molecule type" value="Genomic_DNA"/>
</dbReference>
<evidence type="ECO:0000313" key="2">
    <source>
        <dbReference type="Proteomes" id="UP000005297"/>
    </source>
</evidence>
<dbReference type="AlphaFoldDB" id="Q0F2H7"/>
<reference evidence="1 2" key="1">
    <citation type="submission" date="2006-09" db="EMBL/GenBank/DDBJ databases">
        <authorList>
            <person name="Emerson D."/>
            <person name="Ferriera S."/>
            <person name="Johnson J."/>
            <person name="Kravitz S."/>
            <person name="Halpern A."/>
            <person name="Remington K."/>
            <person name="Beeson K."/>
            <person name="Tran B."/>
            <person name="Rogers Y.-H."/>
            <person name="Friedman R."/>
            <person name="Venter J.C."/>
        </authorList>
    </citation>
    <scope>NUCLEOTIDE SEQUENCE [LARGE SCALE GENOMIC DNA]</scope>
    <source>
        <strain evidence="1 2">PV-1</strain>
    </source>
</reference>
<proteinExistence type="predicted"/>
<keyword evidence="2" id="KW-1185">Reference proteome</keyword>
<sequence length="22" mass="2464">MTEVGRFLPFAKAVLLIAMLGW</sequence>
<evidence type="ECO:0000313" key="1">
    <source>
        <dbReference type="EMBL" id="EAU55573.1"/>
    </source>
</evidence>